<protein>
    <submittedName>
        <fullName evidence="1">Uncharacterized protein</fullName>
    </submittedName>
</protein>
<name>A0ACC1CWK9_9NEOP</name>
<keyword evidence="2" id="KW-1185">Reference proteome</keyword>
<gene>
    <name evidence="1" type="ORF">K1T71_008214</name>
</gene>
<evidence type="ECO:0000313" key="2">
    <source>
        <dbReference type="Proteomes" id="UP000824533"/>
    </source>
</evidence>
<sequence length="489" mass="55170">MGDFNTCLLKHDQRSSSLETLIRSLNLHILPLSATHHFPNSTPSLLDLILISSLSHVSNHGQCPADAFSYHDLIFLSYNLHPPKAKPKIILQRNFGGMDLDALFKDAQEVDWSGVLNVPTIDEKVHAFHAALTKLYDTHAPLRRIKLKHLPAPWLTADIRLLMHKKSKAKTRYKMKPTEENKTAFVKIRNRCNRMCRDAQRRYIHESVENDNPAKVWKFLRTLGVGKQADCPISKIFNIDDLNRHFTTTSDFDIVTKSDTLNKITSMPTPKHSPFLLSRFTDSDVEKATKSITSNAVGSDGISRNMVLPILDVINPILTHILNASITSGVFPTAWKEAQVIPLPKKPNPTLISHFRPISILPFLSKVLERLVHQQLSFFLNRNSLLNPYQSGFRPGHSTTTALVQITDDIRHGMDNGLLTVLSLLDFSSAFNNVNFELLLRVLSSINISPTVIDWFHSYLYGLGLCSVVRRKSSQCLEVWQLVFAGFGS</sequence>
<dbReference type="Proteomes" id="UP000824533">
    <property type="component" value="Linkage Group LG14"/>
</dbReference>
<proteinExistence type="predicted"/>
<comment type="caution">
    <text evidence="1">The sequence shown here is derived from an EMBL/GenBank/DDBJ whole genome shotgun (WGS) entry which is preliminary data.</text>
</comment>
<accession>A0ACC1CWK9</accession>
<evidence type="ECO:0000313" key="1">
    <source>
        <dbReference type="EMBL" id="KAJ0176040.1"/>
    </source>
</evidence>
<dbReference type="EMBL" id="CM034400">
    <property type="protein sequence ID" value="KAJ0176040.1"/>
    <property type="molecule type" value="Genomic_DNA"/>
</dbReference>
<organism evidence="1 2">
    <name type="scientific">Dendrolimus kikuchii</name>
    <dbReference type="NCBI Taxonomy" id="765133"/>
    <lineage>
        <taxon>Eukaryota</taxon>
        <taxon>Metazoa</taxon>
        <taxon>Ecdysozoa</taxon>
        <taxon>Arthropoda</taxon>
        <taxon>Hexapoda</taxon>
        <taxon>Insecta</taxon>
        <taxon>Pterygota</taxon>
        <taxon>Neoptera</taxon>
        <taxon>Endopterygota</taxon>
        <taxon>Lepidoptera</taxon>
        <taxon>Glossata</taxon>
        <taxon>Ditrysia</taxon>
        <taxon>Bombycoidea</taxon>
        <taxon>Lasiocampidae</taxon>
        <taxon>Dendrolimus</taxon>
    </lineage>
</organism>
<reference evidence="1 2" key="1">
    <citation type="journal article" date="2021" name="Front. Genet.">
        <title>Chromosome-Level Genome Assembly Reveals Significant Gene Expansion in the Toll and IMD Signaling Pathways of Dendrolimus kikuchii.</title>
        <authorList>
            <person name="Zhou J."/>
            <person name="Wu P."/>
            <person name="Xiong Z."/>
            <person name="Liu N."/>
            <person name="Zhao N."/>
            <person name="Ji M."/>
            <person name="Qiu Y."/>
            <person name="Yang B."/>
        </authorList>
    </citation>
    <scope>NUCLEOTIDE SEQUENCE [LARGE SCALE GENOMIC DNA]</scope>
    <source>
        <strain evidence="1">Ann1</strain>
    </source>
</reference>